<evidence type="ECO:0000256" key="4">
    <source>
        <dbReference type="SAM" id="SignalP"/>
    </source>
</evidence>
<dbReference type="Gene3D" id="1.10.150.130">
    <property type="match status" value="1"/>
</dbReference>
<accession>A0AA47N9M5</accession>
<evidence type="ECO:0000313" key="5">
    <source>
        <dbReference type="EMBL" id="KAK0154151.1"/>
    </source>
</evidence>
<dbReference type="PANTHER" id="PTHR35617">
    <property type="entry name" value="PHAGE_INTEGRASE DOMAIN-CONTAINING PROTEIN"/>
    <property type="match status" value="1"/>
</dbReference>
<keyword evidence="1" id="KW-0238">DNA-binding</keyword>
<dbReference type="PANTHER" id="PTHR35617:SF3">
    <property type="entry name" value="CORE-BINDING (CB) DOMAIN-CONTAINING PROTEIN"/>
    <property type="match status" value="1"/>
</dbReference>
<proteinExistence type="predicted"/>
<dbReference type="Proteomes" id="UP001174136">
    <property type="component" value="Unassembled WGS sequence"/>
</dbReference>
<gene>
    <name evidence="5" type="ORF">N1851_003775</name>
</gene>
<dbReference type="Gene3D" id="1.10.443.10">
    <property type="entry name" value="Intergrase catalytic core"/>
    <property type="match status" value="1"/>
</dbReference>
<evidence type="ECO:0000256" key="2">
    <source>
        <dbReference type="ARBA" id="ARBA00023172"/>
    </source>
</evidence>
<keyword evidence="4" id="KW-0732">Signal</keyword>
<feature type="region of interest" description="Disordered" evidence="3">
    <location>
        <begin position="428"/>
        <end position="456"/>
    </location>
</feature>
<dbReference type="InterPro" id="IPR013762">
    <property type="entry name" value="Integrase-like_cat_sf"/>
</dbReference>
<dbReference type="InterPro" id="IPR010998">
    <property type="entry name" value="Integrase_recombinase_N"/>
</dbReference>
<evidence type="ECO:0008006" key="7">
    <source>
        <dbReference type="Google" id="ProtNLM"/>
    </source>
</evidence>
<protein>
    <recommendedName>
        <fullName evidence="7">Tyr recombinase domain-containing protein</fullName>
    </recommendedName>
</protein>
<feature type="chain" id="PRO_5041402728" description="Tyr recombinase domain-containing protein" evidence="4">
    <location>
        <begin position="18"/>
        <end position="746"/>
    </location>
</feature>
<evidence type="ECO:0000256" key="3">
    <source>
        <dbReference type="SAM" id="MobiDB-lite"/>
    </source>
</evidence>
<organism evidence="5 6">
    <name type="scientific">Merluccius polli</name>
    <name type="common">Benguela hake</name>
    <name type="synonym">Merluccius cadenati</name>
    <dbReference type="NCBI Taxonomy" id="89951"/>
    <lineage>
        <taxon>Eukaryota</taxon>
        <taxon>Metazoa</taxon>
        <taxon>Chordata</taxon>
        <taxon>Craniata</taxon>
        <taxon>Vertebrata</taxon>
        <taxon>Euteleostomi</taxon>
        <taxon>Actinopterygii</taxon>
        <taxon>Neopterygii</taxon>
        <taxon>Teleostei</taxon>
        <taxon>Neoteleostei</taxon>
        <taxon>Acanthomorphata</taxon>
        <taxon>Zeiogadaria</taxon>
        <taxon>Gadariae</taxon>
        <taxon>Gadiformes</taxon>
        <taxon>Gadoidei</taxon>
        <taxon>Merlucciidae</taxon>
        <taxon>Merluccius</taxon>
    </lineage>
</organism>
<name>A0AA47N9M5_MERPO</name>
<dbReference type="GO" id="GO:0015074">
    <property type="term" value="P:DNA integration"/>
    <property type="evidence" value="ECO:0007669"/>
    <property type="project" value="InterPro"/>
</dbReference>
<dbReference type="GO" id="GO:0006310">
    <property type="term" value="P:DNA recombination"/>
    <property type="evidence" value="ECO:0007669"/>
    <property type="project" value="UniProtKB-KW"/>
</dbReference>
<keyword evidence="6" id="KW-1185">Reference proteome</keyword>
<sequence>MCVCVCELTALYFLCWARQGPTIRTTSDARSLLRNLIDSSAAWKGYNLEVCHICGNGQCLADALSRSSAVPKAPKGRRRSTASQGPPAKVKKVDTLARKVDTLSSEFAQIKELLLNLQPDDRGSAPSGDSATRGSPCRDVDVLSTAASCSLFDDEGEGQDEDNDLVFRASDTLSQGSDGSLRGSEAGHATLKPAIRMALAGLGLDDAPVTAAPPSAFFRQTPQPAVFSVPPSKPYIEELQRCWADPKVLSHHTSDGRNLAAMQEAGSYELDRMAPIDPTIASLIVSPDEALRPDARCPRPQCRLTDDLLVRAYNIAARMGRIGNSFSHLILGLSQILQESGVDTSARTLSDASLQSFAFMSRELGRLMSTVTLTRRQVWLAQSSLSEGCRHTLRSLPVVPGHMFGPAAQQALERSAQVDQARQRFAGLRRGPAQAPRQMGLLPSGPSRSHPPARPGAQLRSLYANRWKLFSQWCQTQGEVPETCSVAIVVRFLQSVLDTSRCASTLKVYAAAISAGHTRVNNQTVGSHYLVGQFLKGAQRRRPSRVTVVPSWNLTLVLRSVCRPPFEGAKAELRWLSAKTAFLLAITSAKRVGELQMCLWWYPDGSGVTLLPNPSFLPKRGPPSQVNQAIELAAFSPPSSSQQATELSEQLCPVRALREKGQPLSKQRLSKWIVEVIVHAYTSQGLPAPSNVRCHSTRSVSTSWAALKGVSLQDICAAATWGSSCTFARYYRVNVAALPAVATAFL</sequence>
<evidence type="ECO:0000256" key="1">
    <source>
        <dbReference type="ARBA" id="ARBA00023125"/>
    </source>
</evidence>
<dbReference type="AlphaFoldDB" id="A0AA47N9M5"/>
<feature type="region of interest" description="Disordered" evidence="3">
    <location>
        <begin position="70"/>
        <end position="93"/>
    </location>
</feature>
<keyword evidence="2" id="KW-0233">DNA recombination</keyword>
<dbReference type="SUPFAM" id="SSF47823">
    <property type="entry name" value="lambda integrase-like, N-terminal domain"/>
    <property type="match status" value="1"/>
</dbReference>
<feature type="region of interest" description="Disordered" evidence="3">
    <location>
        <begin position="118"/>
        <end position="138"/>
    </location>
</feature>
<dbReference type="EMBL" id="JAOPHQ010000581">
    <property type="protein sequence ID" value="KAK0154151.1"/>
    <property type="molecule type" value="Genomic_DNA"/>
</dbReference>
<reference evidence="5" key="1">
    <citation type="journal article" date="2023" name="Front. Mar. Sci.">
        <title>A new Merluccius polli reference genome to investigate the effects of global change in West African waters.</title>
        <authorList>
            <person name="Mateo J.L."/>
            <person name="Blanco-Fernandez C."/>
            <person name="Garcia-Vazquez E."/>
            <person name="Machado-Schiaffino G."/>
        </authorList>
    </citation>
    <scope>NUCLEOTIDE SEQUENCE</scope>
    <source>
        <strain evidence="5">C29</strain>
        <tissue evidence="5">Fin</tissue>
    </source>
</reference>
<evidence type="ECO:0000313" key="6">
    <source>
        <dbReference type="Proteomes" id="UP001174136"/>
    </source>
</evidence>
<feature type="signal peptide" evidence="4">
    <location>
        <begin position="1"/>
        <end position="17"/>
    </location>
</feature>
<dbReference type="GO" id="GO:0003677">
    <property type="term" value="F:DNA binding"/>
    <property type="evidence" value="ECO:0007669"/>
    <property type="project" value="UniProtKB-KW"/>
</dbReference>
<dbReference type="SUPFAM" id="SSF56349">
    <property type="entry name" value="DNA breaking-rejoining enzymes"/>
    <property type="match status" value="1"/>
</dbReference>
<dbReference type="InterPro" id="IPR011010">
    <property type="entry name" value="DNA_brk_join_enz"/>
</dbReference>
<comment type="caution">
    <text evidence="5">The sequence shown here is derived from an EMBL/GenBank/DDBJ whole genome shotgun (WGS) entry which is preliminary data.</text>
</comment>